<organism evidence="1 2">
    <name type="scientific">Nostoc punctiforme FACHB-252</name>
    <dbReference type="NCBI Taxonomy" id="1357509"/>
    <lineage>
        <taxon>Bacteria</taxon>
        <taxon>Bacillati</taxon>
        <taxon>Cyanobacteriota</taxon>
        <taxon>Cyanophyceae</taxon>
        <taxon>Nostocales</taxon>
        <taxon>Nostocaceae</taxon>
        <taxon>Nostoc</taxon>
    </lineage>
</organism>
<reference evidence="1 2" key="1">
    <citation type="journal article" date="2020" name="ISME J.">
        <title>Comparative genomics reveals insights into cyanobacterial evolution and habitat adaptation.</title>
        <authorList>
            <person name="Chen M.Y."/>
            <person name="Teng W.K."/>
            <person name="Zhao L."/>
            <person name="Hu C.X."/>
            <person name="Zhou Y.K."/>
            <person name="Han B.P."/>
            <person name="Song L.R."/>
            <person name="Shu W.S."/>
        </authorList>
    </citation>
    <scope>NUCLEOTIDE SEQUENCE [LARGE SCALE GENOMIC DNA]</scope>
    <source>
        <strain evidence="1 2">FACHB-252</strain>
    </source>
</reference>
<accession>A0ABR8HM39</accession>
<protein>
    <submittedName>
        <fullName evidence="1">Uncharacterized protein</fullName>
    </submittedName>
</protein>
<proteinExistence type="predicted"/>
<dbReference type="EMBL" id="JACJTC010000038">
    <property type="protein sequence ID" value="MBD2616040.1"/>
    <property type="molecule type" value="Genomic_DNA"/>
</dbReference>
<keyword evidence="2" id="KW-1185">Reference proteome</keyword>
<comment type="caution">
    <text evidence="1">The sequence shown here is derived from an EMBL/GenBank/DDBJ whole genome shotgun (WGS) entry which is preliminary data.</text>
</comment>
<name>A0ABR8HM39_NOSPU</name>
<sequence>MIENKEKFRQIAGLETCATDQPQRYRSDTVKAPVHRCQRIGKGQISCDCLQVLRETQLQADRDREVLLASLLQAERDRLAFQEEIRRIWEYLRDA</sequence>
<evidence type="ECO:0000313" key="1">
    <source>
        <dbReference type="EMBL" id="MBD2616040.1"/>
    </source>
</evidence>
<dbReference type="RefSeq" id="WP_190952515.1">
    <property type="nucleotide sequence ID" value="NZ_JACJTC010000038.1"/>
</dbReference>
<dbReference type="Proteomes" id="UP000606396">
    <property type="component" value="Unassembled WGS sequence"/>
</dbReference>
<gene>
    <name evidence="1" type="ORF">H6G94_33160</name>
</gene>
<evidence type="ECO:0000313" key="2">
    <source>
        <dbReference type="Proteomes" id="UP000606396"/>
    </source>
</evidence>